<gene>
    <name evidence="2" type="ORF">TARUN_2094</name>
</gene>
<dbReference type="Proteomes" id="UP000266272">
    <property type="component" value="Unassembled WGS sequence"/>
</dbReference>
<dbReference type="SUPFAM" id="SSF50969">
    <property type="entry name" value="YVTN repeat-like/Quinoprotein amine dehydrogenase"/>
    <property type="match status" value="1"/>
</dbReference>
<reference evidence="2 3" key="1">
    <citation type="journal article" date="2018" name="PLoS Pathog.">
        <title>Evolution of structural diversity of trichothecenes, a family of toxins produced by plant pathogenic and entomopathogenic fungi.</title>
        <authorList>
            <person name="Proctor R.H."/>
            <person name="McCormick S.P."/>
            <person name="Kim H.S."/>
            <person name="Cardoza R.E."/>
            <person name="Stanley A.M."/>
            <person name="Lindo L."/>
            <person name="Kelly A."/>
            <person name="Brown D.W."/>
            <person name="Lee T."/>
            <person name="Vaughan M.M."/>
            <person name="Alexander N.J."/>
            <person name="Busman M."/>
            <person name="Gutierrez S."/>
        </authorList>
    </citation>
    <scope>NUCLEOTIDE SEQUENCE [LARGE SCALE GENOMIC DNA]</scope>
    <source>
        <strain evidence="2 3">IBT 40837</strain>
    </source>
</reference>
<evidence type="ECO:0008006" key="4">
    <source>
        <dbReference type="Google" id="ProtNLM"/>
    </source>
</evidence>
<protein>
    <recommendedName>
        <fullName evidence="4">3-carboxymuconate cyclase</fullName>
    </recommendedName>
</protein>
<keyword evidence="3" id="KW-1185">Reference proteome</keyword>
<evidence type="ECO:0000313" key="2">
    <source>
        <dbReference type="EMBL" id="RFU80131.1"/>
    </source>
</evidence>
<evidence type="ECO:0000256" key="1">
    <source>
        <dbReference type="SAM" id="SignalP"/>
    </source>
</evidence>
<organism evidence="2 3">
    <name type="scientific">Trichoderma arundinaceum</name>
    <dbReference type="NCBI Taxonomy" id="490622"/>
    <lineage>
        <taxon>Eukaryota</taxon>
        <taxon>Fungi</taxon>
        <taxon>Dikarya</taxon>
        <taxon>Ascomycota</taxon>
        <taxon>Pezizomycotina</taxon>
        <taxon>Sordariomycetes</taxon>
        <taxon>Hypocreomycetidae</taxon>
        <taxon>Hypocreales</taxon>
        <taxon>Hypocreaceae</taxon>
        <taxon>Trichoderma</taxon>
    </lineage>
</organism>
<dbReference type="OrthoDB" id="10006285at2759"/>
<proteinExistence type="predicted"/>
<dbReference type="InterPro" id="IPR015943">
    <property type="entry name" value="WD40/YVTN_repeat-like_dom_sf"/>
</dbReference>
<accession>A0A395NXA9</accession>
<dbReference type="Gene3D" id="2.130.10.10">
    <property type="entry name" value="YVTN repeat-like/Quinoprotein amine dehydrogenase"/>
    <property type="match status" value="2"/>
</dbReference>
<dbReference type="STRING" id="490622.A0A395NXA9"/>
<dbReference type="AlphaFoldDB" id="A0A395NXA9"/>
<name>A0A395NXA9_TRIAR</name>
<keyword evidence="1" id="KW-0732">Signal</keyword>
<evidence type="ECO:0000313" key="3">
    <source>
        <dbReference type="Proteomes" id="UP000266272"/>
    </source>
</evidence>
<dbReference type="EMBL" id="PXOA01000124">
    <property type="protein sequence ID" value="RFU80131.1"/>
    <property type="molecule type" value="Genomic_DNA"/>
</dbReference>
<dbReference type="InterPro" id="IPR011044">
    <property type="entry name" value="Quino_amine_DH_bsu"/>
</dbReference>
<feature type="signal peptide" evidence="1">
    <location>
        <begin position="1"/>
        <end position="23"/>
    </location>
</feature>
<comment type="caution">
    <text evidence="2">The sequence shown here is derived from an EMBL/GenBank/DDBJ whole genome shotgun (WGS) entry which is preliminary data.</text>
</comment>
<sequence>MHSSTWASLLLLGLAQLVPEASARPSSCPPPKFKPGRAIYTLSNEEHNSVIALPIGSNGLLSKGTTTSTYGAGSNILVVKDNKKQLGAPDALASQSALTIAGNHLFAINAGSNTVTMFAIDPLNPARLTMIGRPVSVPGDFPNTVAASAKNQLVCVGTSGARSGVSCASFSSKGIGKMDQLRPVGLKQTTPPVGPTSTISQVFFSGDEETLFAAVKGNPATNTTGVLGIFSVEEPCDGHAAVSVSENGKLTSVDGTIVLFGSSTIQGSSDLFVTDAAFGAAVLSVDVETGAATVKSKATIEGQKATCWVAISPETNTAFVTDVALNRVVELSLTDASIQSVTDLSANGDPGLIDLRAAGSFVYALSPGNGTTLPAVTVIDARSKKQVQHFQLKGLDASKNAQGMAILV</sequence>
<feature type="chain" id="PRO_5017401610" description="3-carboxymuconate cyclase" evidence="1">
    <location>
        <begin position="24"/>
        <end position="408"/>
    </location>
</feature>